<dbReference type="AlphaFoldDB" id="A0A381W5V9"/>
<reference evidence="2" key="1">
    <citation type="submission" date="2018-05" db="EMBL/GenBank/DDBJ databases">
        <authorList>
            <person name="Lanie J.A."/>
            <person name="Ng W.-L."/>
            <person name="Kazmierczak K.M."/>
            <person name="Andrzejewski T.M."/>
            <person name="Davidsen T.M."/>
            <person name="Wayne K.J."/>
            <person name="Tettelin H."/>
            <person name="Glass J.I."/>
            <person name="Rusch D."/>
            <person name="Podicherti R."/>
            <person name="Tsui H.-C.T."/>
            <person name="Winkler M.E."/>
        </authorList>
    </citation>
    <scope>NUCLEOTIDE SEQUENCE</scope>
</reference>
<protein>
    <recommendedName>
        <fullName evidence="1">MaoC-like domain-containing protein</fullName>
    </recommendedName>
</protein>
<dbReference type="PANTHER" id="PTHR43664">
    <property type="entry name" value="MONOAMINE OXIDASE-RELATED"/>
    <property type="match status" value="1"/>
</dbReference>
<sequence>MTSNQETQKNLYYEDISIGQEVCTDSHTVTEKDILMFAEVTRDCHPLHTDPEYCKKTKYGKPIAHGLFGLSLIEGLKSETGIYEQTSIASLGWDEVRFLKPIFANDTVFAKYIFLKKRKSRKPGRGIVTEKVQLLNQKNDVVIEGSHTTLLISRSDEQ</sequence>
<gene>
    <name evidence="2" type="ORF">METZ01_LOCUS100192</name>
</gene>
<name>A0A381W5V9_9ZZZZ</name>
<dbReference type="PANTHER" id="PTHR43664:SF1">
    <property type="entry name" value="BETA-METHYLMALYL-COA DEHYDRATASE"/>
    <property type="match status" value="1"/>
</dbReference>
<accession>A0A381W5V9</accession>
<dbReference type="Pfam" id="PF01575">
    <property type="entry name" value="MaoC_dehydratas"/>
    <property type="match status" value="1"/>
</dbReference>
<organism evidence="2">
    <name type="scientific">marine metagenome</name>
    <dbReference type="NCBI Taxonomy" id="408172"/>
    <lineage>
        <taxon>unclassified sequences</taxon>
        <taxon>metagenomes</taxon>
        <taxon>ecological metagenomes</taxon>
    </lineage>
</organism>
<dbReference type="InterPro" id="IPR002539">
    <property type="entry name" value="MaoC-like_dom"/>
</dbReference>
<dbReference type="Gene3D" id="3.10.129.10">
    <property type="entry name" value="Hotdog Thioesterase"/>
    <property type="match status" value="1"/>
</dbReference>
<dbReference type="InterPro" id="IPR052342">
    <property type="entry name" value="MCH/BMMD"/>
</dbReference>
<dbReference type="InterPro" id="IPR029069">
    <property type="entry name" value="HotDog_dom_sf"/>
</dbReference>
<evidence type="ECO:0000313" key="2">
    <source>
        <dbReference type="EMBL" id="SVA47338.1"/>
    </source>
</evidence>
<dbReference type="SUPFAM" id="SSF54637">
    <property type="entry name" value="Thioesterase/thiol ester dehydrase-isomerase"/>
    <property type="match status" value="1"/>
</dbReference>
<evidence type="ECO:0000259" key="1">
    <source>
        <dbReference type="Pfam" id="PF01575"/>
    </source>
</evidence>
<proteinExistence type="predicted"/>
<feature type="domain" description="MaoC-like" evidence="1">
    <location>
        <begin position="18"/>
        <end position="132"/>
    </location>
</feature>
<dbReference type="EMBL" id="UINC01010660">
    <property type="protein sequence ID" value="SVA47338.1"/>
    <property type="molecule type" value="Genomic_DNA"/>
</dbReference>